<dbReference type="EMBL" id="VEVO01000016">
    <property type="protein sequence ID" value="KAF0029672.1"/>
    <property type="molecule type" value="Genomic_DNA"/>
</dbReference>
<evidence type="ECO:0000313" key="3">
    <source>
        <dbReference type="Proteomes" id="UP000438429"/>
    </source>
</evidence>
<accession>A0A6A4SH20</accession>
<comment type="caution">
    <text evidence="2">The sequence shown here is derived from an EMBL/GenBank/DDBJ whole genome shotgun (WGS) entry which is preliminary data.</text>
</comment>
<name>A0A6A4SH20_SCOMX</name>
<evidence type="ECO:0000256" key="1">
    <source>
        <dbReference type="SAM" id="MobiDB-lite"/>
    </source>
</evidence>
<dbReference type="Proteomes" id="UP000438429">
    <property type="component" value="Unassembled WGS sequence"/>
</dbReference>
<evidence type="ECO:0000313" key="2">
    <source>
        <dbReference type="EMBL" id="KAF0029672.1"/>
    </source>
</evidence>
<organism evidence="2 3">
    <name type="scientific">Scophthalmus maximus</name>
    <name type="common">Turbot</name>
    <name type="synonym">Psetta maxima</name>
    <dbReference type="NCBI Taxonomy" id="52904"/>
    <lineage>
        <taxon>Eukaryota</taxon>
        <taxon>Metazoa</taxon>
        <taxon>Chordata</taxon>
        <taxon>Craniata</taxon>
        <taxon>Vertebrata</taxon>
        <taxon>Euteleostomi</taxon>
        <taxon>Actinopterygii</taxon>
        <taxon>Neopterygii</taxon>
        <taxon>Teleostei</taxon>
        <taxon>Neoteleostei</taxon>
        <taxon>Acanthomorphata</taxon>
        <taxon>Carangaria</taxon>
        <taxon>Pleuronectiformes</taxon>
        <taxon>Pleuronectoidei</taxon>
        <taxon>Scophthalmidae</taxon>
        <taxon>Scophthalmus</taxon>
    </lineage>
</organism>
<dbReference type="AlphaFoldDB" id="A0A6A4SH20"/>
<feature type="compositionally biased region" description="Polar residues" evidence="1">
    <location>
        <begin position="1"/>
        <end position="12"/>
    </location>
</feature>
<feature type="region of interest" description="Disordered" evidence="1">
    <location>
        <begin position="1"/>
        <end position="65"/>
    </location>
</feature>
<gene>
    <name evidence="2" type="ORF">F2P81_018777</name>
</gene>
<sequence length="203" mass="21234">MTPFSAKTTTLGKPTRRWLSPLRSPPVSPERLENESLPCARRAGGGDPCARRGRSSAAADASGPEGCLSRLAASPVHSEQVPLRAAAFVHPAEPLGVHPGSAQRCTRDVQVRPGNSGGPGRLEQTQVYPISVGGGGYRGNTSNVAHSRGKTADVATVAGMAHGPRSLRGTAGYSSGVSDEIKNFKLHRAIGMAYSLFKINLTR</sequence>
<proteinExistence type="predicted"/>
<reference evidence="2 3" key="1">
    <citation type="submission" date="2019-06" db="EMBL/GenBank/DDBJ databases">
        <title>Draft genomes of female and male turbot (Scophthalmus maximus).</title>
        <authorList>
            <person name="Xu H."/>
            <person name="Xu X.-W."/>
            <person name="Shao C."/>
            <person name="Chen S."/>
        </authorList>
    </citation>
    <scope>NUCLEOTIDE SEQUENCE [LARGE SCALE GENOMIC DNA]</scope>
    <source>
        <strain evidence="2">Ysfricsl-2016a</strain>
        <tissue evidence="2">Blood</tissue>
    </source>
</reference>
<protein>
    <submittedName>
        <fullName evidence="2">Uncharacterized protein</fullName>
    </submittedName>
</protein>